<dbReference type="Pfam" id="PF00226">
    <property type="entry name" value="DnaJ"/>
    <property type="match status" value="1"/>
</dbReference>
<comment type="caution">
    <text evidence="8">The sequence shown here is derived from an EMBL/GenBank/DDBJ whole genome shotgun (WGS) entry which is preliminary data.</text>
</comment>
<dbReference type="InterPro" id="IPR001623">
    <property type="entry name" value="DnaJ_domain"/>
</dbReference>
<dbReference type="GO" id="GO:0005737">
    <property type="term" value="C:cytoplasm"/>
    <property type="evidence" value="ECO:0007669"/>
    <property type="project" value="UniProtKB-SubCell"/>
</dbReference>
<evidence type="ECO:0000256" key="5">
    <source>
        <dbReference type="ARBA" id="ARBA00023242"/>
    </source>
</evidence>
<dbReference type="InterPro" id="IPR036869">
    <property type="entry name" value="J_dom_sf"/>
</dbReference>
<keyword evidence="4" id="KW-0143">Chaperone</keyword>
<feature type="compositionally biased region" description="Basic and acidic residues" evidence="6">
    <location>
        <begin position="259"/>
        <end position="273"/>
    </location>
</feature>
<evidence type="ECO:0000256" key="3">
    <source>
        <dbReference type="ARBA" id="ARBA00022490"/>
    </source>
</evidence>
<dbReference type="EMBL" id="JAGTJQ010000002">
    <property type="protein sequence ID" value="KAH7038122.1"/>
    <property type="molecule type" value="Genomic_DNA"/>
</dbReference>
<organism evidence="8 9">
    <name type="scientific">Microdochium trichocladiopsis</name>
    <dbReference type="NCBI Taxonomy" id="1682393"/>
    <lineage>
        <taxon>Eukaryota</taxon>
        <taxon>Fungi</taxon>
        <taxon>Dikarya</taxon>
        <taxon>Ascomycota</taxon>
        <taxon>Pezizomycotina</taxon>
        <taxon>Sordariomycetes</taxon>
        <taxon>Xylariomycetidae</taxon>
        <taxon>Xylariales</taxon>
        <taxon>Microdochiaceae</taxon>
        <taxon>Microdochium</taxon>
    </lineage>
</organism>
<comment type="subcellular location">
    <subcellularLocation>
        <location evidence="2">Cytoplasm</location>
    </subcellularLocation>
    <subcellularLocation>
        <location evidence="1">Nucleus</location>
    </subcellularLocation>
</comment>
<accession>A0A9P8YFT2</accession>
<feature type="compositionally biased region" description="Basic and acidic residues" evidence="6">
    <location>
        <begin position="145"/>
        <end position="212"/>
    </location>
</feature>
<name>A0A9P8YFT2_9PEZI</name>
<evidence type="ECO:0000256" key="4">
    <source>
        <dbReference type="ARBA" id="ARBA00023186"/>
    </source>
</evidence>
<dbReference type="Gene3D" id="1.10.287.110">
    <property type="entry name" value="DnaJ domain"/>
    <property type="match status" value="1"/>
</dbReference>
<keyword evidence="5" id="KW-0539">Nucleus</keyword>
<evidence type="ECO:0000256" key="6">
    <source>
        <dbReference type="SAM" id="MobiDB-lite"/>
    </source>
</evidence>
<dbReference type="AlphaFoldDB" id="A0A9P8YFT2"/>
<feature type="compositionally biased region" description="Low complexity" evidence="6">
    <location>
        <begin position="213"/>
        <end position="226"/>
    </location>
</feature>
<dbReference type="CDD" id="cd06257">
    <property type="entry name" value="DnaJ"/>
    <property type="match status" value="1"/>
</dbReference>
<evidence type="ECO:0000313" key="9">
    <source>
        <dbReference type="Proteomes" id="UP000756346"/>
    </source>
</evidence>
<reference evidence="8" key="1">
    <citation type="journal article" date="2021" name="Nat. Commun.">
        <title>Genetic determinants of endophytism in the Arabidopsis root mycobiome.</title>
        <authorList>
            <person name="Mesny F."/>
            <person name="Miyauchi S."/>
            <person name="Thiergart T."/>
            <person name="Pickel B."/>
            <person name="Atanasova L."/>
            <person name="Karlsson M."/>
            <person name="Huettel B."/>
            <person name="Barry K.W."/>
            <person name="Haridas S."/>
            <person name="Chen C."/>
            <person name="Bauer D."/>
            <person name="Andreopoulos W."/>
            <person name="Pangilinan J."/>
            <person name="LaButti K."/>
            <person name="Riley R."/>
            <person name="Lipzen A."/>
            <person name="Clum A."/>
            <person name="Drula E."/>
            <person name="Henrissat B."/>
            <person name="Kohler A."/>
            <person name="Grigoriev I.V."/>
            <person name="Martin F.M."/>
            <person name="Hacquard S."/>
        </authorList>
    </citation>
    <scope>NUCLEOTIDE SEQUENCE</scope>
    <source>
        <strain evidence="8">MPI-CAGE-CH-0230</strain>
    </source>
</reference>
<dbReference type="PRINTS" id="PR00625">
    <property type="entry name" value="JDOMAIN"/>
</dbReference>
<evidence type="ECO:0000259" key="7">
    <source>
        <dbReference type="PROSITE" id="PS50076"/>
    </source>
</evidence>
<dbReference type="SMART" id="SM00271">
    <property type="entry name" value="DnaJ"/>
    <property type="match status" value="1"/>
</dbReference>
<keyword evidence="3" id="KW-0963">Cytoplasm</keyword>
<evidence type="ECO:0000256" key="1">
    <source>
        <dbReference type="ARBA" id="ARBA00004123"/>
    </source>
</evidence>
<keyword evidence="9" id="KW-1185">Reference proteome</keyword>
<evidence type="ECO:0000313" key="8">
    <source>
        <dbReference type="EMBL" id="KAH7038122.1"/>
    </source>
</evidence>
<proteinExistence type="predicted"/>
<protein>
    <recommendedName>
        <fullName evidence="7">J domain-containing protein</fullName>
    </recommendedName>
</protein>
<dbReference type="InterPro" id="IPR052094">
    <property type="entry name" value="Pre-mRNA-splicing_ERAD"/>
</dbReference>
<dbReference type="GeneID" id="70187727"/>
<feature type="region of interest" description="Disordered" evidence="6">
    <location>
        <begin position="122"/>
        <end position="273"/>
    </location>
</feature>
<evidence type="ECO:0000256" key="2">
    <source>
        <dbReference type="ARBA" id="ARBA00004496"/>
    </source>
</evidence>
<dbReference type="SUPFAM" id="SSF46565">
    <property type="entry name" value="Chaperone J-domain"/>
    <property type="match status" value="1"/>
</dbReference>
<dbReference type="PANTHER" id="PTHR44313">
    <property type="entry name" value="DNAJ HOMOLOG SUBFAMILY C MEMBER 17"/>
    <property type="match status" value="1"/>
</dbReference>
<feature type="compositionally biased region" description="Low complexity" evidence="6">
    <location>
        <begin position="122"/>
        <end position="139"/>
    </location>
</feature>
<dbReference type="OrthoDB" id="376357at2759"/>
<dbReference type="GO" id="GO:0000390">
    <property type="term" value="P:spliceosomal complex disassembly"/>
    <property type="evidence" value="ECO:0007669"/>
    <property type="project" value="TreeGrafter"/>
</dbReference>
<gene>
    <name evidence="8" type="ORF">B0I36DRAFT_359721</name>
</gene>
<dbReference type="PANTHER" id="PTHR44313:SF1">
    <property type="entry name" value="DNAJ HOMOLOG SUBFAMILY C MEMBER 17"/>
    <property type="match status" value="1"/>
</dbReference>
<feature type="domain" description="J" evidence="7">
    <location>
        <begin position="26"/>
        <end position="90"/>
    </location>
</feature>
<sequence>MADTSAAAAAAELLAHARAFASSNQDLYALLGVDATTPRADIHRAWRKTSLRYHPDKAGDSFDPEKWQLFERARDVLSDPAAREAYDTQRSANLIREQAKMAMDDRRRRMVEDLEAREKAGAMAAAAGAAGQQTGAGDASNTMSEQERKKTAEAGRKRVEERQRLMREAEERERQRAAEKEEADLKREADLERRIGEIQARKAAKEAARRQQAEGGSEGAEAGMAEKVVPDGDVDMADRPAPPPTTTTTASAKSGAESRQQETRPHVLEAQQKAEKLAAEAAAIPRVRGDFSHTYARLKAAQAVKEARQLAREGMAA</sequence>
<dbReference type="Proteomes" id="UP000756346">
    <property type="component" value="Unassembled WGS sequence"/>
</dbReference>
<dbReference type="PROSITE" id="PS50076">
    <property type="entry name" value="DNAJ_2"/>
    <property type="match status" value="1"/>
</dbReference>
<dbReference type="RefSeq" id="XP_046017243.1">
    <property type="nucleotide sequence ID" value="XM_046158181.1"/>
</dbReference>
<dbReference type="GO" id="GO:0005681">
    <property type="term" value="C:spliceosomal complex"/>
    <property type="evidence" value="ECO:0007669"/>
    <property type="project" value="TreeGrafter"/>
</dbReference>